<gene>
    <name evidence="13" type="ORF">MICPUN_105599</name>
</gene>
<dbReference type="EMBL" id="CP001326">
    <property type="protein sequence ID" value="ACO63428.1"/>
    <property type="molecule type" value="Genomic_DNA"/>
</dbReference>
<dbReference type="STRING" id="296587.C1E6H4"/>
<dbReference type="InterPro" id="IPR019306">
    <property type="entry name" value="TMEM231"/>
</dbReference>
<comment type="function">
    <text evidence="11">Transmembrane component of the tectonic-like complex, a complex localized at the transition zone of primary cilia and acting as a barrier that prevents diffusion of transmembrane proteins between the cilia and plasma membranes. Required for ciliogenesis and sonic hedgehog/SHH signaling.</text>
</comment>
<dbReference type="Pfam" id="PF10149">
    <property type="entry name" value="TM231"/>
    <property type="match status" value="1"/>
</dbReference>
<evidence type="ECO:0000256" key="2">
    <source>
        <dbReference type="ARBA" id="ARBA00009082"/>
    </source>
</evidence>
<keyword evidence="14" id="KW-1185">Reference proteome</keyword>
<dbReference type="InParanoid" id="C1E6H4"/>
<feature type="transmembrane region" description="Helical" evidence="12">
    <location>
        <begin position="268"/>
        <end position="287"/>
    </location>
</feature>
<dbReference type="PANTHER" id="PTHR14605:SF1">
    <property type="entry name" value="TRANSMEMBRANE PROTEIN 231"/>
    <property type="match status" value="1"/>
</dbReference>
<dbReference type="RefSeq" id="XP_002502170.1">
    <property type="nucleotide sequence ID" value="XM_002502124.1"/>
</dbReference>
<dbReference type="GO" id="GO:0060271">
    <property type="term" value="P:cilium assembly"/>
    <property type="evidence" value="ECO:0007669"/>
    <property type="project" value="TreeGrafter"/>
</dbReference>
<keyword evidence="5 12" id="KW-0812">Transmembrane</keyword>
<accession>C1E6H4</accession>
<dbReference type="Proteomes" id="UP000002009">
    <property type="component" value="Chromosome 5"/>
</dbReference>
<evidence type="ECO:0000313" key="14">
    <source>
        <dbReference type="Proteomes" id="UP000002009"/>
    </source>
</evidence>
<dbReference type="PROSITE" id="PS00018">
    <property type="entry name" value="EF_HAND_1"/>
    <property type="match status" value="1"/>
</dbReference>
<feature type="transmembrane region" description="Helical" evidence="12">
    <location>
        <begin position="22"/>
        <end position="48"/>
    </location>
</feature>
<keyword evidence="4" id="KW-1003">Cell membrane</keyword>
<evidence type="ECO:0000256" key="4">
    <source>
        <dbReference type="ARBA" id="ARBA00022475"/>
    </source>
</evidence>
<dbReference type="OrthoDB" id="426438at2759"/>
<organism evidence="13 14">
    <name type="scientific">Micromonas commoda (strain RCC299 / NOUM17 / CCMP2709)</name>
    <name type="common">Picoplanktonic green alga</name>
    <dbReference type="NCBI Taxonomy" id="296587"/>
    <lineage>
        <taxon>Eukaryota</taxon>
        <taxon>Viridiplantae</taxon>
        <taxon>Chlorophyta</taxon>
        <taxon>Mamiellophyceae</taxon>
        <taxon>Mamiellales</taxon>
        <taxon>Mamiellaceae</taxon>
        <taxon>Micromonas</taxon>
    </lineage>
</organism>
<evidence type="ECO:0000256" key="9">
    <source>
        <dbReference type="ARBA" id="ARBA00023180"/>
    </source>
</evidence>
<keyword evidence="7" id="KW-0969">Cilium</keyword>
<reference evidence="13 14" key="1">
    <citation type="journal article" date="2009" name="Science">
        <title>Green evolution and dynamic adaptations revealed by genomes of the marine picoeukaryotes Micromonas.</title>
        <authorList>
            <person name="Worden A.Z."/>
            <person name="Lee J.H."/>
            <person name="Mock T."/>
            <person name="Rouze P."/>
            <person name="Simmons M.P."/>
            <person name="Aerts A.L."/>
            <person name="Allen A.E."/>
            <person name="Cuvelier M.L."/>
            <person name="Derelle E."/>
            <person name="Everett M.V."/>
            <person name="Foulon E."/>
            <person name="Grimwood J."/>
            <person name="Gundlach H."/>
            <person name="Henrissat B."/>
            <person name="Napoli C."/>
            <person name="McDonald S.M."/>
            <person name="Parker M.S."/>
            <person name="Rombauts S."/>
            <person name="Salamov A."/>
            <person name="Von Dassow P."/>
            <person name="Badger J.H."/>
            <person name="Coutinho P.M."/>
            <person name="Demir E."/>
            <person name="Dubchak I."/>
            <person name="Gentemann C."/>
            <person name="Eikrem W."/>
            <person name="Gready J.E."/>
            <person name="John U."/>
            <person name="Lanier W."/>
            <person name="Lindquist E.A."/>
            <person name="Lucas S."/>
            <person name="Mayer K.F."/>
            <person name="Moreau H."/>
            <person name="Not F."/>
            <person name="Otillar R."/>
            <person name="Panaud O."/>
            <person name="Pangilinan J."/>
            <person name="Paulsen I."/>
            <person name="Piegu B."/>
            <person name="Poliakov A."/>
            <person name="Robbens S."/>
            <person name="Schmutz J."/>
            <person name="Toulza E."/>
            <person name="Wyss T."/>
            <person name="Zelensky A."/>
            <person name="Zhou K."/>
            <person name="Armbrust E.V."/>
            <person name="Bhattacharya D."/>
            <person name="Goodenough U.W."/>
            <person name="Van de Peer Y."/>
            <person name="Grigoriev I.V."/>
        </authorList>
    </citation>
    <scope>NUCLEOTIDE SEQUENCE [LARGE SCALE GENOMIC DNA]</scope>
    <source>
        <strain evidence="14">RCC299 / NOUM17</strain>
    </source>
</reference>
<keyword evidence="9" id="KW-0325">Glycoprotein</keyword>
<evidence type="ECO:0000256" key="7">
    <source>
        <dbReference type="ARBA" id="ARBA00023069"/>
    </source>
</evidence>
<evidence type="ECO:0000256" key="8">
    <source>
        <dbReference type="ARBA" id="ARBA00023136"/>
    </source>
</evidence>
<evidence type="ECO:0000256" key="5">
    <source>
        <dbReference type="ARBA" id="ARBA00022692"/>
    </source>
</evidence>
<proteinExistence type="inferred from homology"/>
<comment type="similarity">
    <text evidence="2">Belongs to the TMEM231 family.</text>
</comment>
<name>C1E6H4_MICCC</name>
<keyword evidence="10" id="KW-0966">Cell projection</keyword>
<comment type="subcellular location">
    <subcellularLocation>
        <location evidence="1">Cell projection</location>
        <location evidence="1">Cilium membrane</location>
        <topology evidence="1">Multi-pass membrane protein</topology>
    </subcellularLocation>
</comment>
<evidence type="ECO:0000256" key="10">
    <source>
        <dbReference type="ARBA" id="ARBA00023273"/>
    </source>
</evidence>
<dbReference type="GeneID" id="8243839"/>
<evidence type="ECO:0000313" key="13">
    <source>
        <dbReference type="EMBL" id="ACO63428.1"/>
    </source>
</evidence>
<keyword evidence="6 12" id="KW-1133">Transmembrane helix</keyword>
<evidence type="ECO:0000256" key="6">
    <source>
        <dbReference type="ARBA" id="ARBA00022989"/>
    </source>
</evidence>
<evidence type="ECO:0000256" key="12">
    <source>
        <dbReference type="SAM" id="Phobius"/>
    </source>
</evidence>
<dbReference type="GO" id="GO:0032880">
    <property type="term" value="P:regulation of protein localization"/>
    <property type="evidence" value="ECO:0007669"/>
    <property type="project" value="TreeGrafter"/>
</dbReference>
<sequence>MVQVYVEPISRRHYAPYFSVAFLYRPFCIIASLIIAFSIALTSGGLWVKTHTYVTQPSVRFKYDMLLVFETSKGPGTERVWSTFDSVNYLMGNKLAPVDISASEQDVNSDGKVDLIDIKAVVRGVGDVHGVKALMAFDYSLGGRVDLVMNSMAYASHSSPLAGSGLYVDGYLRLDQRDAIPAGFTRHDYNYSVFPFAEHGEAKGDTRDASTLRLPVVLNQYNFRNESTYLDAKTPVWESGNSPDFTFQARVRIPTSQQVLYRPTTLEIWKFAWVQILAIYIIFWWIFTKFEYVVFHHRIVDTRVVSDLQAKSHRF</sequence>
<dbReference type="eggNOG" id="KOG4838">
    <property type="taxonomic scope" value="Eukaryota"/>
</dbReference>
<dbReference type="OMA" id="PALYTRY"/>
<evidence type="ECO:0000256" key="1">
    <source>
        <dbReference type="ARBA" id="ARBA00004272"/>
    </source>
</evidence>
<dbReference type="InterPro" id="IPR018247">
    <property type="entry name" value="EF_Hand_1_Ca_BS"/>
</dbReference>
<protein>
    <recommendedName>
        <fullName evidence="3">Transmembrane protein 231</fullName>
    </recommendedName>
</protein>
<dbReference type="AlphaFoldDB" id="C1E6H4"/>
<evidence type="ECO:0000256" key="11">
    <source>
        <dbReference type="ARBA" id="ARBA00024803"/>
    </source>
</evidence>
<dbReference type="GO" id="GO:0060170">
    <property type="term" value="C:ciliary membrane"/>
    <property type="evidence" value="ECO:0007669"/>
    <property type="project" value="UniProtKB-SubCell"/>
</dbReference>
<dbReference type="KEGG" id="mis:MICPUN_105599"/>
<dbReference type="PANTHER" id="PTHR14605">
    <property type="entry name" value="CHST5 PROTEIN"/>
    <property type="match status" value="1"/>
</dbReference>
<evidence type="ECO:0000256" key="3">
    <source>
        <dbReference type="ARBA" id="ARBA00015087"/>
    </source>
</evidence>
<dbReference type="GO" id="GO:0035869">
    <property type="term" value="C:ciliary transition zone"/>
    <property type="evidence" value="ECO:0007669"/>
    <property type="project" value="TreeGrafter"/>
</dbReference>
<keyword evidence="8 12" id="KW-0472">Membrane</keyword>